<feature type="compositionally biased region" description="Polar residues" evidence="1">
    <location>
        <begin position="17"/>
        <end position="59"/>
    </location>
</feature>
<dbReference type="RefSeq" id="XP_015602689.1">
    <property type="nucleotide sequence ID" value="XM_015747203.2"/>
</dbReference>
<dbReference type="GeneID" id="107271335"/>
<reference evidence="3" key="1">
    <citation type="submission" date="2025-08" db="UniProtKB">
        <authorList>
            <consortium name="RefSeq"/>
        </authorList>
    </citation>
    <scope>IDENTIFICATION</scope>
</reference>
<keyword evidence="2" id="KW-1185">Reference proteome</keyword>
<name>A0AAJ7C626_CEPCN</name>
<evidence type="ECO:0000313" key="3">
    <source>
        <dbReference type="RefSeq" id="XP_015602689.1"/>
    </source>
</evidence>
<proteinExistence type="predicted"/>
<organism evidence="2 3">
    <name type="scientific">Cephus cinctus</name>
    <name type="common">Wheat stem sawfly</name>
    <dbReference type="NCBI Taxonomy" id="211228"/>
    <lineage>
        <taxon>Eukaryota</taxon>
        <taxon>Metazoa</taxon>
        <taxon>Ecdysozoa</taxon>
        <taxon>Arthropoda</taxon>
        <taxon>Hexapoda</taxon>
        <taxon>Insecta</taxon>
        <taxon>Pterygota</taxon>
        <taxon>Neoptera</taxon>
        <taxon>Endopterygota</taxon>
        <taxon>Hymenoptera</taxon>
        <taxon>Cephoidea</taxon>
        <taxon>Cephidae</taxon>
        <taxon>Cephus</taxon>
    </lineage>
</organism>
<accession>A0AAJ7C626</accession>
<dbReference type="KEGG" id="ccin:107271335"/>
<evidence type="ECO:0000313" key="2">
    <source>
        <dbReference type="Proteomes" id="UP000694920"/>
    </source>
</evidence>
<evidence type="ECO:0000256" key="1">
    <source>
        <dbReference type="SAM" id="MobiDB-lite"/>
    </source>
</evidence>
<protein>
    <submittedName>
        <fullName evidence="3">Uncharacterized protein LOC107271335</fullName>
    </submittedName>
</protein>
<dbReference type="AlphaFoldDB" id="A0AAJ7C626"/>
<feature type="region of interest" description="Disordered" evidence="1">
    <location>
        <begin position="17"/>
        <end position="92"/>
    </location>
</feature>
<dbReference type="Proteomes" id="UP000694920">
    <property type="component" value="Unplaced"/>
</dbReference>
<feature type="compositionally biased region" description="Polar residues" evidence="1">
    <location>
        <begin position="74"/>
        <end position="90"/>
    </location>
</feature>
<sequence length="243" mass="27633">MSDSEYQDPLTRLNTTLNKSMAFMETSTKSPQNSKSNKAVKINTKSQPRNATKSVTSRKSILKKRNSNDENSEQTESLNVTVSNGNSSPKKVQVVSRPKSLKDLLRNENLAVDSTESTYGLEDLSDNEEIWLMNIPRTINPRELENQSLYLGDRSKFRIGEERYYAVNCEAPDSLTCVFNTSKPRKSYKTVNLKMAGTITVRRKLPGVLKIKPEPEERSKVPFPKNIKKRHPLFGACYKRDLI</sequence>
<gene>
    <name evidence="3" type="primary">LOC107271335</name>
</gene>